<reference evidence="3 4" key="1">
    <citation type="submission" date="2019-02" db="EMBL/GenBank/DDBJ databases">
        <title>Pedobacter sp. RP-1-14 sp. nov., isolated from Arctic soil.</title>
        <authorList>
            <person name="Dahal R.H."/>
        </authorList>
    </citation>
    <scope>NUCLEOTIDE SEQUENCE [LARGE SCALE GENOMIC DNA]</scope>
    <source>
        <strain evidence="3 4">RP-1-14</strain>
    </source>
</reference>
<dbReference type="Pfam" id="PF09822">
    <property type="entry name" value="ABC_transp_aux"/>
    <property type="match status" value="1"/>
</dbReference>
<feature type="transmembrane region" description="Helical" evidence="1">
    <location>
        <begin position="176"/>
        <end position="196"/>
    </location>
</feature>
<dbReference type="EMBL" id="SJSL01000002">
    <property type="protein sequence ID" value="TCD00962.1"/>
    <property type="molecule type" value="Genomic_DNA"/>
</dbReference>
<dbReference type="InterPro" id="IPR019196">
    <property type="entry name" value="ABC_transp_unknown"/>
</dbReference>
<feature type="transmembrane region" description="Helical" evidence="1">
    <location>
        <begin position="259"/>
        <end position="276"/>
    </location>
</feature>
<feature type="domain" description="ABC-type uncharacterised transport system" evidence="2">
    <location>
        <begin position="457"/>
        <end position="710"/>
    </location>
</feature>
<dbReference type="PANTHER" id="PTHR43471">
    <property type="entry name" value="ABC TRANSPORTER PERMEASE"/>
    <property type="match status" value="1"/>
</dbReference>
<dbReference type="Pfam" id="PF12679">
    <property type="entry name" value="ABC2_membrane_2"/>
    <property type="match status" value="1"/>
</dbReference>
<proteinExistence type="predicted"/>
<dbReference type="GO" id="GO:0140359">
    <property type="term" value="F:ABC-type transporter activity"/>
    <property type="evidence" value="ECO:0007669"/>
    <property type="project" value="InterPro"/>
</dbReference>
<comment type="caution">
    <text evidence="3">The sequence shown here is derived from an EMBL/GenBank/DDBJ whole genome shotgun (WGS) entry which is preliminary data.</text>
</comment>
<name>A0A4R0NJS3_9SPHI</name>
<evidence type="ECO:0000313" key="3">
    <source>
        <dbReference type="EMBL" id="TCD00962.1"/>
    </source>
</evidence>
<dbReference type="GO" id="GO:0005886">
    <property type="term" value="C:plasma membrane"/>
    <property type="evidence" value="ECO:0007669"/>
    <property type="project" value="UniProtKB-SubCell"/>
</dbReference>
<feature type="transmembrane region" description="Helical" evidence="1">
    <location>
        <begin position="228"/>
        <end position="247"/>
    </location>
</feature>
<keyword evidence="1" id="KW-0812">Transmembrane</keyword>
<feature type="transmembrane region" description="Helical" evidence="1">
    <location>
        <begin position="745"/>
        <end position="767"/>
    </location>
</feature>
<dbReference type="AlphaFoldDB" id="A0A4R0NJS3"/>
<evidence type="ECO:0000256" key="1">
    <source>
        <dbReference type="SAM" id="Phobius"/>
    </source>
</evidence>
<dbReference type="OrthoDB" id="609779at2"/>
<keyword evidence="4" id="KW-1185">Reference proteome</keyword>
<evidence type="ECO:0000313" key="4">
    <source>
        <dbReference type="Proteomes" id="UP000293347"/>
    </source>
</evidence>
<dbReference type="RefSeq" id="WP_131595594.1">
    <property type="nucleotide sequence ID" value="NZ_SJSL01000002.1"/>
</dbReference>
<feature type="transmembrane region" description="Helical" evidence="1">
    <location>
        <begin position="145"/>
        <end position="164"/>
    </location>
</feature>
<keyword evidence="1" id="KW-1133">Transmembrane helix</keyword>
<feature type="transmembrane region" description="Helical" evidence="1">
    <location>
        <begin position="12"/>
        <end position="36"/>
    </location>
</feature>
<gene>
    <name evidence="3" type="ORF">EZ437_09315</name>
</gene>
<evidence type="ECO:0000259" key="2">
    <source>
        <dbReference type="Pfam" id="PF09822"/>
    </source>
</evidence>
<organism evidence="3 4">
    <name type="scientific">Pedobacter psychroterrae</name>
    <dbReference type="NCBI Taxonomy" id="2530453"/>
    <lineage>
        <taxon>Bacteria</taxon>
        <taxon>Pseudomonadati</taxon>
        <taxon>Bacteroidota</taxon>
        <taxon>Sphingobacteriia</taxon>
        <taxon>Sphingobacteriales</taxon>
        <taxon>Sphingobacteriaceae</taxon>
        <taxon>Pedobacter</taxon>
    </lineage>
</organism>
<dbReference type="Proteomes" id="UP000293347">
    <property type="component" value="Unassembled WGS sequence"/>
</dbReference>
<keyword evidence="1" id="KW-0472">Membrane</keyword>
<protein>
    <submittedName>
        <fullName evidence="3">ABC transporter permease</fullName>
    </submittedName>
</protein>
<sequence>MRKIFKIAKLELNILFYSPVAWLVLAIFMVQCALSFLDNMQGTRTGISLGYYPGPITRTLFAGNSGLFTTIQGYIYLYIPILTMGLMSRETSSGSIKLLLSSPVKLRQIILGKYLAIIGYGLTLIGVLLIFVIIGGFFIKDVDLGFIFSGLLGLYLLICTYAAIGLFMSCLTNYQVVAAISTLAVFAVLRYVGVLWQEIDFVRDLTYFLSISGRTEKMVNGLITTKDLFYFLIIIASFLSLCVLRLKSERELKPLSVKVGRYAALLFGALLLGYITSRPVFTGYLDATSAQSLTLTKTSRDIIKKLDGDLKVTTYVNMLAPNVWYLLPLSRNNDLSRMEDFKRFLPGMKQEYVYYYQKPVDTNYTEYKYNPNIKANSSVDKIAEQMATNMGIDARPFIPPAEIKKQIDLEPEGYLHVRKLEYKGKSEYLRFFMGDMDPYATEAEVSAALKRLLIDAPKVVFLTGNNERATDSKGDRDYHLISSLKTKRTALINQGFDVDTLNLGTQEIGATVDIVVLADPTEPFTAEEQHKLSAYIERGGNMLIIGEPGRQDILNPFLATIGLQLKQGILVKPDKALTPGFINATFSPLSAALDSNFTRLQQGQATVAVQGASAISYTPSISFSIKPLLLSTPGGWNKQLAAAQGNIDLTTANLSFNAAQGDEMGVFPIAISMSRKINNKEQRIVVSGDADFISNGELSRTARGKNQYYLNGVFRWLGNGDFPVDVSRPAPKDTDLKVSREQITALMWLCKGIIPAVIAILGAIVLFKRRRK</sequence>
<feature type="transmembrane region" description="Helical" evidence="1">
    <location>
        <begin position="56"/>
        <end position="79"/>
    </location>
</feature>
<accession>A0A4R0NJS3</accession>
<feature type="transmembrane region" description="Helical" evidence="1">
    <location>
        <begin position="114"/>
        <end position="139"/>
    </location>
</feature>